<evidence type="ECO:0000313" key="1">
    <source>
        <dbReference type="EMBL" id="MFD2935367.1"/>
    </source>
</evidence>
<dbReference type="Proteomes" id="UP001597512">
    <property type="component" value="Unassembled WGS sequence"/>
</dbReference>
<name>A0ABW6ALE9_9BACT</name>
<reference evidence="2" key="1">
    <citation type="journal article" date="2019" name="Int. J. Syst. Evol. Microbiol.">
        <title>The Global Catalogue of Microorganisms (GCM) 10K type strain sequencing project: providing services to taxonomists for standard genome sequencing and annotation.</title>
        <authorList>
            <consortium name="The Broad Institute Genomics Platform"/>
            <consortium name="The Broad Institute Genome Sequencing Center for Infectious Disease"/>
            <person name="Wu L."/>
            <person name="Ma J."/>
        </authorList>
    </citation>
    <scope>NUCLEOTIDE SEQUENCE [LARGE SCALE GENOMIC DNA]</scope>
    <source>
        <strain evidence="2">KCTC 52490</strain>
    </source>
</reference>
<evidence type="ECO:0000313" key="2">
    <source>
        <dbReference type="Proteomes" id="UP001597512"/>
    </source>
</evidence>
<accession>A0ABW6ALE9</accession>
<dbReference type="EMBL" id="JBHUOM010000014">
    <property type="protein sequence ID" value="MFD2935367.1"/>
    <property type="molecule type" value="Genomic_DNA"/>
</dbReference>
<evidence type="ECO:0008006" key="3">
    <source>
        <dbReference type="Google" id="ProtNLM"/>
    </source>
</evidence>
<gene>
    <name evidence="1" type="ORF">ACFS25_16390</name>
</gene>
<sequence length="208" mass="24509">MDIAAVNKRFERVIQRAFVRPLSSRGYQRVDNQFYLKTGRVGKLLTIQREPELMQHGQIVIFTIHVHITSDDFWDLSYPDKSYPSSHSFPFQDSYPYYILHRHLGRFYGKLRGDQWLALDSTLPEQLMVTYLRNLLSSRILPYLDKINSIDDILNEFKIPSSSRMQMLAWLGRRDEAYAEFTKLMASRHQKGFRINMVGFAKRIGVIE</sequence>
<protein>
    <recommendedName>
        <fullName evidence="3">DUF4304 domain-containing protein</fullName>
    </recommendedName>
</protein>
<organism evidence="1 2">
    <name type="scientific">Spirosoma flavum</name>
    <dbReference type="NCBI Taxonomy" id="2048557"/>
    <lineage>
        <taxon>Bacteria</taxon>
        <taxon>Pseudomonadati</taxon>
        <taxon>Bacteroidota</taxon>
        <taxon>Cytophagia</taxon>
        <taxon>Cytophagales</taxon>
        <taxon>Cytophagaceae</taxon>
        <taxon>Spirosoma</taxon>
    </lineage>
</organism>
<comment type="caution">
    <text evidence="1">The sequence shown here is derived from an EMBL/GenBank/DDBJ whole genome shotgun (WGS) entry which is preliminary data.</text>
</comment>
<proteinExistence type="predicted"/>
<keyword evidence="2" id="KW-1185">Reference proteome</keyword>
<dbReference type="RefSeq" id="WP_381503174.1">
    <property type="nucleotide sequence ID" value="NZ_JBHUOM010000014.1"/>
</dbReference>